<name>M0MC81_9EURY</name>
<feature type="region of interest" description="Disordered" evidence="1">
    <location>
        <begin position="420"/>
        <end position="444"/>
    </location>
</feature>
<keyword evidence="3" id="KW-1185">Reference proteome</keyword>
<evidence type="ECO:0000256" key="1">
    <source>
        <dbReference type="SAM" id="MobiDB-lite"/>
    </source>
</evidence>
<feature type="compositionally biased region" description="Polar residues" evidence="1">
    <location>
        <begin position="324"/>
        <end position="338"/>
    </location>
</feature>
<dbReference type="STRING" id="1227454.C446_03816"/>
<proteinExistence type="predicted"/>
<accession>M0MC81</accession>
<dbReference type="RefSeq" id="WP_006671723.1">
    <property type="nucleotide sequence ID" value="NZ_AOMA01000048.1"/>
</dbReference>
<gene>
    <name evidence="2" type="ORF">C446_03816</name>
</gene>
<feature type="compositionally biased region" description="Low complexity" evidence="1">
    <location>
        <begin position="314"/>
        <end position="323"/>
    </location>
</feature>
<feature type="compositionally biased region" description="Basic and acidic residues" evidence="1">
    <location>
        <begin position="344"/>
        <end position="366"/>
    </location>
</feature>
<organism evidence="2 3">
    <name type="scientific">Halobiforma nitratireducens JCM 10879</name>
    <dbReference type="NCBI Taxonomy" id="1227454"/>
    <lineage>
        <taxon>Archaea</taxon>
        <taxon>Methanobacteriati</taxon>
        <taxon>Methanobacteriota</taxon>
        <taxon>Stenosarchaea group</taxon>
        <taxon>Halobacteria</taxon>
        <taxon>Halobacteriales</taxon>
        <taxon>Natrialbaceae</taxon>
        <taxon>Halobiforma</taxon>
    </lineage>
</organism>
<evidence type="ECO:0000313" key="2">
    <source>
        <dbReference type="EMBL" id="EMA42943.1"/>
    </source>
</evidence>
<protein>
    <recommendedName>
        <fullName evidence="4">Type I restriction enzyme R protein N-terminal domain-containing protein</fullName>
    </recommendedName>
</protein>
<dbReference type="EMBL" id="AOMA01000048">
    <property type="protein sequence ID" value="EMA42943.1"/>
    <property type="molecule type" value="Genomic_DNA"/>
</dbReference>
<feature type="region of interest" description="Disordered" evidence="1">
    <location>
        <begin position="264"/>
        <end position="374"/>
    </location>
</feature>
<dbReference type="eggNOG" id="arCOG04450">
    <property type="taxonomic scope" value="Archaea"/>
</dbReference>
<sequence length="485" mass="50702">MTDSDSDSDSGSGSGSSSGTGPESGTDRGDHGNTAGSDPDPALGPGSVDVSAFVARSRVLLETSPPTTRRETRTWLVEPFLETLGWDAKGGSTACERDPSLDSLQLEYAFSVDGVPAVFVAVEPATDSLEESRADALADGMRRSGVDRAIYTNGREYLLLAGAGSEIERFGCRLPALPDCASALEHYARSGLATRLERHTRAHVARQLAFDRERLVDAIVGELTANVTGGESHAAEFESAADSFLAELIGAFSDESGVAGSIDTTAGDTLTFDGARGPDSNVPERRHGGDQEQPALDGTGASAVDGDDGPRADSSNSSNSSNSKTRANDGTASSSISGSVPEEQGERERERKTVTDDDDGPEHGDPLEEDGESDDGEYVVKFFNERGSIGAVGHSKSDQALVAAVEYLFDRGLSGISVPWTPTDDGPAVLNDEPARSDGVPMADPRELSNGLYLEVGGEVETRAELARALADRAGLRAMVTGDWG</sequence>
<evidence type="ECO:0000313" key="3">
    <source>
        <dbReference type="Proteomes" id="UP000011607"/>
    </source>
</evidence>
<dbReference type="AlphaFoldDB" id="M0MC81"/>
<dbReference type="Proteomes" id="UP000011607">
    <property type="component" value="Unassembled WGS sequence"/>
</dbReference>
<evidence type="ECO:0008006" key="4">
    <source>
        <dbReference type="Google" id="ProtNLM"/>
    </source>
</evidence>
<reference evidence="2 3" key="1">
    <citation type="journal article" date="2014" name="PLoS Genet.">
        <title>Phylogenetically driven sequencing of extremely halophilic archaea reveals strategies for static and dynamic osmo-response.</title>
        <authorList>
            <person name="Becker E.A."/>
            <person name="Seitzer P.M."/>
            <person name="Tritt A."/>
            <person name="Larsen D."/>
            <person name="Krusor M."/>
            <person name="Yao A.I."/>
            <person name="Wu D."/>
            <person name="Madern D."/>
            <person name="Eisen J.A."/>
            <person name="Darling A.E."/>
            <person name="Facciotti M.T."/>
        </authorList>
    </citation>
    <scope>NUCLEOTIDE SEQUENCE [LARGE SCALE GENOMIC DNA]</scope>
    <source>
        <strain evidence="2 3">JCM 10879</strain>
    </source>
</reference>
<feature type="region of interest" description="Disordered" evidence="1">
    <location>
        <begin position="1"/>
        <end position="48"/>
    </location>
</feature>
<comment type="caution">
    <text evidence="2">The sequence shown here is derived from an EMBL/GenBank/DDBJ whole genome shotgun (WGS) entry which is preliminary data.</text>
</comment>